<evidence type="ECO:0000256" key="7">
    <source>
        <dbReference type="ARBA" id="ARBA00022782"/>
    </source>
</evidence>
<reference evidence="10" key="1">
    <citation type="journal article" date="2023" name="Mol. Ecol. Resour.">
        <title>Chromosome-level genome assembly of a triploid poplar Populus alba 'Berolinensis'.</title>
        <authorList>
            <person name="Chen S."/>
            <person name="Yu Y."/>
            <person name="Wang X."/>
            <person name="Wang S."/>
            <person name="Zhang T."/>
            <person name="Zhou Y."/>
            <person name="He R."/>
            <person name="Meng N."/>
            <person name="Wang Y."/>
            <person name="Liu W."/>
            <person name="Liu Z."/>
            <person name="Liu J."/>
            <person name="Guo Q."/>
            <person name="Huang H."/>
            <person name="Sederoff R.R."/>
            <person name="Wang G."/>
            <person name="Qu G."/>
            <person name="Chen S."/>
        </authorList>
    </citation>
    <scope>NUCLEOTIDE SEQUENCE</scope>
    <source>
        <strain evidence="10">SC-2020</strain>
    </source>
</reference>
<accession>A0AAD6MNP1</accession>
<dbReference type="Proteomes" id="UP001164929">
    <property type="component" value="Chromosome 8"/>
</dbReference>
<dbReference type="Pfam" id="PF06404">
    <property type="entry name" value="PSK"/>
    <property type="match status" value="1"/>
</dbReference>
<dbReference type="EMBL" id="JAQIZT010000008">
    <property type="protein sequence ID" value="KAJ6987915.1"/>
    <property type="molecule type" value="Genomic_DNA"/>
</dbReference>
<dbReference type="GO" id="GO:0008283">
    <property type="term" value="P:cell population proliferation"/>
    <property type="evidence" value="ECO:0007669"/>
    <property type="project" value="UniProtKB-UniRule"/>
</dbReference>
<evidence type="ECO:0000256" key="8">
    <source>
        <dbReference type="ARBA" id="ARBA00023030"/>
    </source>
</evidence>
<gene>
    <name evidence="10" type="ORF">NC653_020994</name>
</gene>
<organism evidence="10 11">
    <name type="scientific">Populus alba x Populus x berolinensis</name>
    <dbReference type="NCBI Taxonomy" id="444605"/>
    <lineage>
        <taxon>Eukaryota</taxon>
        <taxon>Viridiplantae</taxon>
        <taxon>Streptophyta</taxon>
        <taxon>Embryophyta</taxon>
        <taxon>Tracheophyta</taxon>
        <taxon>Spermatophyta</taxon>
        <taxon>Magnoliopsida</taxon>
        <taxon>eudicotyledons</taxon>
        <taxon>Gunneridae</taxon>
        <taxon>Pentapetalae</taxon>
        <taxon>rosids</taxon>
        <taxon>fabids</taxon>
        <taxon>Malpighiales</taxon>
        <taxon>Salicaceae</taxon>
        <taxon>Saliceae</taxon>
        <taxon>Populus</taxon>
    </lineage>
</organism>
<evidence type="ECO:0000256" key="1">
    <source>
        <dbReference type="ARBA" id="ARBA00004613"/>
    </source>
</evidence>
<dbReference type="GO" id="GO:0008083">
    <property type="term" value="F:growth factor activity"/>
    <property type="evidence" value="ECO:0007669"/>
    <property type="project" value="UniProtKB-UniRule"/>
</dbReference>
<evidence type="ECO:0000256" key="5">
    <source>
        <dbReference type="ARBA" id="ARBA00022641"/>
    </source>
</evidence>
<dbReference type="InterPro" id="IPR009438">
    <property type="entry name" value="Phytosulfokine"/>
</dbReference>
<proteinExistence type="inferred from homology"/>
<dbReference type="GO" id="GO:0005576">
    <property type="term" value="C:extracellular region"/>
    <property type="evidence" value="ECO:0007669"/>
    <property type="project" value="UniProtKB-SubCell"/>
</dbReference>
<evidence type="ECO:0000256" key="9">
    <source>
        <dbReference type="RuleBase" id="RU368031"/>
    </source>
</evidence>
<sequence length="99" mass="11462">MFPREEKEIESSDPKWASGKWQRNALTFRCMISLLIYGALLSIPSQSHFSIYCYNYTRQEEPSINNDGSCSALESEECLIRRSMVDHTGYIYTQDIRGP</sequence>
<comment type="caution">
    <text evidence="10">The sequence shown here is derived from an EMBL/GenBank/DDBJ whole genome shotgun (WGS) entry which is preliminary data.</text>
</comment>
<keyword evidence="11" id="KW-1185">Reference proteome</keyword>
<evidence type="ECO:0000313" key="10">
    <source>
        <dbReference type="EMBL" id="KAJ6987915.1"/>
    </source>
</evidence>
<comment type="similarity">
    <text evidence="2 9">Belongs to the phytosulfokine family.</text>
</comment>
<protein>
    <recommendedName>
        <fullName evidence="9">Phytosulfokine</fullName>
    </recommendedName>
    <component>
        <recommendedName>
            <fullName evidence="9">Phytosulfokine-alpha</fullName>
            <shortName evidence="9">PSK-alpha</shortName>
            <shortName evidence="9">Phytosulfokine-a</shortName>
        </recommendedName>
    </component>
    <component>
        <recommendedName>
            <fullName evidence="9">Phytosulfokine-beta</fullName>
            <shortName evidence="9">PSK-beta</shortName>
            <shortName evidence="9">Phytosulfokine-b</shortName>
        </recommendedName>
    </component>
</protein>
<keyword evidence="5 9" id="KW-0765">Sulfation</keyword>
<keyword evidence="4 9" id="KW-0964">Secreted</keyword>
<keyword evidence="3 9" id="KW-0217">Developmental protein</keyword>
<dbReference type="GO" id="GO:0030154">
    <property type="term" value="P:cell differentiation"/>
    <property type="evidence" value="ECO:0007669"/>
    <property type="project" value="UniProtKB-UniRule"/>
</dbReference>
<comment type="PTM">
    <text evidence="9">Sulfation is important for activity and for the binding to a putative membrane receptor.</text>
</comment>
<evidence type="ECO:0000256" key="6">
    <source>
        <dbReference type="ARBA" id="ARBA00022729"/>
    </source>
</evidence>
<keyword evidence="6 9" id="KW-0732">Signal</keyword>
<keyword evidence="7 9" id="KW-0221">Differentiation</keyword>
<name>A0AAD6MNP1_9ROSI</name>
<comment type="PTM">
    <text evidence="9">PSK-alpha is produced by endopeptidase digestion. PSK-beta is produced from PSK-alpha by exopeptidase digestion.</text>
</comment>
<keyword evidence="8 9" id="KW-0339">Growth factor</keyword>
<comment type="function">
    <text evidence="9">Promotes plant cell differentiation, organogenesis and somatic embryogenesis as well as cell proliferation.</text>
</comment>
<comment type="subcellular location">
    <subcellularLocation>
        <location evidence="1 9">Secreted</location>
    </subcellularLocation>
</comment>
<evidence type="ECO:0000256" key="4">
    <source>
        <dbReference type="ARBA" id="ARBA00022525"/>
    </source>
</evidence>
<evidence type="ECO:0000256" key="2">
    <source>
        <dbReference type="ARBA" id="ARBA00010781"/>
    </source>
</evidence>
<dbReference type="AlphaFoldDB" id="A0AAD6MNP1"/>
<evidence type="ECO:0000313" key="11">
    <source>
        <dbReference type="Proteomes" id="UP001164929"/>
    </source>
</evidence>
<evidence type="ECO:0000256" key="3">
    <source>
        <dbReference type="ARBA" id="ARBA00022473"/>
    </source>
</evidence>